<evidence type="ECO:0000313" key="4">
    <source>
        <dbReference type="EMBL" id="OLO66275.1"/>
    </source>
</evidence>
<dbReference type="GO" id="GO:0005737">
    <property type="term" value="C:cytoplasm"/>
    <property type="evidence" value="ECO:0007669"/>
    <property type="project" value="UniProtKB-SubCell"/>
</dbReference>
<dbReference type="Pfam" id="PF01774">
    <property type="entry name" value="UreD"/>
    <property type="match status" value="1"/>
</dbReference>
<comment type="similarity">
    <text evidence="1 3">Belongs to the UreD family.</text>
</comment>
<dbReference type="EMBL" id="MSKS01000052">
    <property type="protein sequence ID" value="OLO66275.1"/>
    <property type="molecule type" value="Genomic_DNA"/>
</dbReference>
<dbReference type="PANTHER" id="PTHR33643:SF1">
    <property type="entry name" value="UREASE ACCESSORY PROTEIN D"/>
    <property type="match status" value="1"/>
</dbReference>
<organism evidence="4 5">
    <name type="scientific">Actinomyces oris</name>
    <dbReference type="NCBI Taxonomy" id="544580"/>
    <lineage>
        <taxon>Bacteria</taxon>
        <taxon>Bacillati</taxon>
        <taxon>Actinomycetota</taxon>
        <taxon>Actinomycetes</taxon>
        <taxon>Actinomycetales</taxon>
        <taxon>Actinomycetaceae</taxon>
        <taxon>Actinomyces</taxon>
    </lineage>
</organism>
<evidence type="ECO:0000313" key="5">
    <source>
        <dbReference type="Proteomes" id="UP000185963"/>
    </source>
</evidence>
<dbReference type="GO" id="GO:0016151">
    <property type="term" value="F:nickel cation binding"/>
    <property type="evidence" value="ECO:0007669"/>
    <property type="project" value="UniProtKB-UniRule"/>
</dbReference>
<reference evidence="4 5" key="1">
    <citation type="submission" date="2016-12" db="EMBL/GenBank/DDBJ databases">
        <title>Genomic comparison of strains in the 'Actinomyces naeslundii' group.</title>
        <authorList>
            <person name="Mughal S.R."/>
            <person name="Do T."/>
            <person name="Gilbert S.C."/>
            <person name="Witherden E.A."/>
            <person name="Didelot X."/>
            <person name="Beighton D."/>
        </authorList>
    </citation>
    <scope>NUCLEOTIDE SEQUENCE [LARGE SCALE GENOMIC DNA]</scope>
    <source>
        <strain evidence="4 5">WE8B-23</strain>
    </source>
</reference>
<evidence type="ECO:0000256" key="1">
    <source>
        <dbReference type="ARBA" id="ARBA00007177"/>
    </source>
</evidence>
<comment type="subcellular location">
    <subcellularLocation>
        <location evidence="3">Cytoplasm</location>
    </subcellularLocation>
</comment>
<dbReference type="Proteomes" id="UP000185963">
    <property type="component" value="Unassembled WGS sequence"/>
</dbReference>
<dbReference type="InterPro" id="IPR002669">
    <property type="entry name" value="UreD"/>
</dbReference>
<gene>
    <name evidence="3" type="primary">ureD</name>
    <name evidence="4" type="ORF">BKH20_12530</name>
</gene>
<dbReference type="AlphaFoldDB" id="A0A1Q8WJ41"/>
<comment type="caution">
    <text evidence="4">The sequence shown here is derived from an EMBL/GenBank/DDBJ whole genome shotgun (WGS) entry which is preliminary data.</text>
</comment>
<dbReference type="PANTHER" id="PTHR33643">
    <property type="entry name" value="UREASE ACCESSORY PROTEIN D"/>
    <property type="match status" value="1"/>
</dbReference>
<name>A0A1Q8WJ41_9ACTO</name>
<sequence>MDPPRRAHDGPGAVSTTGDLHLRIARGGDRSIAVDQYHRGALRVFRPLYLDETGQVTYYVVNPGGGYLDGDSYLTEVEVLQGASAVLTTQAATKIYRTPTCPVRQDTRVSLGPRAVLELVPDQVIAYRESSYRQTTLVEMDPTATFMSLEVLTPGWAPDGSAFGYDCVRMRTDVRVGGRYAVVDNLRLVPGEAGLAGLGGLEGHSHLASFTALDARVDAALVNEVAQMLEVDDVRGAVTRVQGPGFIVRALGDDTTRLTALMLDISELLRGRWFGAPRLNLRKY</sequence>
<keyword evidence="3" id="KW-0963">Cytoplasm</keyword>
<proteinExistence type="inferred from homology"/>
<comment type="subunit">
    <text evidence="3">UreD, UreF and UreG form a complex that acts as a GTP-hydrolysis-dependent molecular chaperone, activating the urease apoprotein by helping to assemble the nickel containing metallocenter of UreC. The UreE protein probably delivers the nickel.</text>
</comment>
<comment type="function">
    <text evidence="3">Required for maturation of urease via the functional incorporation of the urease nickel metallocenter.</text>
</comment>
<evidence type="ECO:0000256" key="3">
    <source>
        <dbReference type="HAMAP-Rule" id="MF_01384"/>
    </source>
</evidence>
<dbReference type="HAMAP" id="MF_01384">
    <property type="entry name" value="UreD"/>
    <property type="match status" value="1"/>
</dbReference>
<evidence type="ECO:0000256" key="2">
    <source>
        <dbReference type="ARBA" id="ARBA00023186"/>
    </source>
</evidence>
<protein>
    <recommendedName>
        <fullName evidence="3">Urease accessory protein UreD</fullName>
    </recommendedName>
</protein>
<keyword evidence="3" id="KW-0996">Nickel insertion</keyword>
<accession>A0A1Q8WJ41</accession>
<keyword evidence="2 3" id="KW-0143">Chaperone</keyword>